<sequence>MSVKCKSAKRHTVQLN</sequence>
<accession>A0A0E9REJ6</accession>
<protein>
    <submittedName>
        <fullName evidence="1">Uncharacterized protein</fullName>
    </submittedName>
</protein>
<proteinExistence type="predicted"/>
<dbReference type="AlphaFoldDB" id="A0A0E9REJ6"/>
<organism evidence="1">
    <name type="scientific">Anguilla anguilla</name>
    <name type="common">European freshwater eel</name>
    <name type="synonym">Muraena anguilla</name>
    <dbReference type="NCBI Taxonomy" id="7936"/>
    <lineage>
        <taxon>Eukaryota</taxon>
        <taxon>Metazoa</taxon>
        <taxon>Chordata</taxon>
        <taxon>Craniata</taxon>
        <taxon>Vertebrata</taxon>
        <taxon>Euteleostomi</taxon>
        <taxon>Actinopterygii</taxon>
        <taxon>Neopterygii</taxon>
        <taxon>Teleostei</taxon>
        <taxon>Anguilliformes</taxon>
        <taxon>Anguillidae</taxon>
        <taxon>Anguilla</taxon>
    </lineage>
</organism>
<reference evidence="1" key="1">
    <citation type="submission" date="2014-11" db="EMBL/GenBank/DDBJ databases">
        <authorList>
            <person name="Amaro Gonzalez C."/>
        </authorList>
    </citation>
    <scope>NUCLEOTIDE SEQUENCE</scope>
</reference>
<dbReference type="EMBL" id="GBXM01081682">
    <property type="protein sequence ID" value="JAH26895.1"/>
    <property type="molecule type" value="Transcribed_RNA"/>
</dbReference>
<reference evidence="1" key="2">
    <citation type="journal article" date="2015" name="Fish Shellfish Immunol.">
        <title>Early steps in the European eel (Anguilla anguilla)-Vibrio vulnificus interaction in the gills: Role of the RtxA13 toxin.</title>
        <authorList>
            <person name="Callol A."/>
            <person name="Pajuelo D."/>
            <person name="Ebbesson L."/>
            <person name="Teles M."/>
            <person name="MacKenzie S."/>
            <person name="Amaro C."/>
        </authorList>
    </citation>
    <scope>NUCLEOTIDE SEQUENCE</scope>
</reference>
<evidence type="ECO:0000313" key="1">
    <source>
        <dbReference type="EMBL" id="JAH26895.1"/>
    </source>
</evidence>
<name>A0A0E9REJ6_ANGAN</name>